<reference evidence="5 6" key="1">
    <citation type="journal article" date="2018" name="Nat. Biotechnol.">
        <title>A standardized bacterial taxonomy based on genome phylogeny substantially revises the tree of life.</title>
        <authorList>
            <person name="Parks D.H."/>
            <person name="Chuvochina M."/>
            <person name="Waite D.W."/>
            <person name="Rinke C."/>
            <person name="Skarshewski A."/>
            <person name="Chaumeil P.A."/>
            <person name="Hugenholtz P."/>
        </authorList>
    </citation>
    <scope>NUCLEOTIDE SEQUENCE [LARGE SCALE GENOMIC DNA]</scope>
    <source>
        <strain evidence="5">UBA8672</strain>
    </source>
</reference>
<dbReference type="Gene3D" id="1.25.40.10">
    <property type="entry name" value="Tetratricopeptide repeat domain"/>
    <property type="match status" value="2"/>
</dbReference>
<feature type="repeat" description="TPR" evidence="3">
    <location>
        <begin position="25"/>
        <end position="58"/>
    </location>
</feature>
<dbReference type="RefSeq" id="WP_273265826.1">
    <property type="nucleotide sequence ID" value="NZ_JAAZVV010000039.1"/>
</dbReference>
<keyword evidence="4" id="KW-0732">Signal</keyword>
<dbReference type="PROSITE" id="PS50293">
    <property type="entry name" value="TPR_REGION"/>
    <property type="match status" value="2"/>
</dbReference>
<evidence type="ECO:0000256" key="2">
    <source>
        <dbReference type="ARBA" id="ARBA00022803"/>
    </source>
</evidence>
<accession>A0A3D5QCQ8</accession>
<dbReference type="InterPro" id="IPR051685">
    <property type="entry name" value="Ycf3/AcsC/BcsC/TPR_MFPF"/>
</dbReference>
<dbReference type="EMBL" id="DPPF01000104">
    <property type="protein sequence ID" value="HCW93059.1"/>
    <property type="molecule type" value="Genomic_DNA"/>
</dbReference>
<feature type="repeat" description="TPR" evidence="3">
    <location>
        <begin position="59"/>
        <end position="92"/>
    </location>
</feature>
<evidence type="ECO:0000313" key="5">
    <source>
        <dbReference type="EMBL" id="HCW93059.1"/>
    </source>
</evidence>
<name>A0A3D5QCQ8_FLESI</name>
<dbReference type="Pfam" id="PF14559">
    <property type="entry name" value="TPR_19"/>
    <property type="match status" value="2"/>
</dbReference>
<feature type="signal peptide" evidence="4">
    <location>
        <begin position="1"/>
        <end position="19"/>
    </location>
</feature>
<gene>
    <name evidence="5" type="ORF">DHM44_05200</name>
</gene>
<evidence type="ECO:0000256" key="4">
    <source>
        <dbReference type="SAM" id="SignalP"/>
    </source>
</evidence>
<dbReference type="PROSITE" id="PS51257">
    <property type="entry name" value="PROKAR_LIPOPROTEIN"/>
    <property type="match status" value="1"/>
</dbReference>
<comment type="caution">
    <text evidence="5">The sequence shown here is derived from an EMBL/GenBank/DDBJ whole genome shotgun (WGS) entry which is preliminary data.</text>
</comment>
<dbReference type="PANTHER" id="PTHR44943:SF8">
    <property type="entry name" value="TPR REPEAT-CONTAINING PROTEIN MJ0263"/>
    <property type="match status" value="1"/>
</dbReference>
<dbReference type="Proteomes" id="UP000262325">
    <property type="component" value="Unassembled WGS sequence"/>
</dbReference>
<dbReference type="SMART" id="SM00028">
    <property type="entry name" value="TPR"/>
    <property type="match status" value="5"/>
</dbReference>
<organism evidence="5 6">
    <name type="scientific">Flexistipes sinusarabici</name>
    <dbReference type="NCBI Taxonomy" id="2352"/>
    <lineage>
        <taxon>Bacteria</taxon>
        <taxon>Pseudomonadati</taxon>
        <taxon>Deferribacterota</taxon>
        <taxon>Deferribacteres</taxon>
        <taxon>Deferribacterales</taxon>
        <taxon>Flexistipitaceae</taxon>
        <taxon>Flexistipes</taxon>
    </lineage>
</organism>
<dbReference type="Pfam" id="PF00515">
    <property type="entry name" value="TPR_1"/>
    <property type="match status" value="1"/>
</dbReference>
<protein>
    <submittedName>
        <fullName evidence="5">Uncharacterized protein</fullName>
    </submittedName>
</protein>
<evidence type="ECO:0000256" key="1">
    <source>
        <dbReference type="ARBA" id="ARBA00022737"/>
    </source>
</evidence>
<feature type="repeat" description="TPR" evidence="3">
    <location>
        <begin position="129"/>
        <end position="162"/>
    </location>
</feature>
<proteinExistence type="predicted"/>
<keyword evidence="2 3" id="KW-0802">TPR repeat</keyword>
<dbReference type="AlphaFoldDB" id="A0A3D5QCQ8"/>
<keyword evidence="1" id="KW-0677">Repeat</keyword>
<dbReference type="PROSITE" id="PS50005">
    <property type="entry name" value="TPR"/>
    <property type="match status" value="4"/>
</dbReference>
<dbReference type="InterPro" id="IPR019734">
    <property type="entry name" value="TPR_rpt"/>
</dbReference>
<sequence length="248" mass="29089">MKRIALSLLLIFVILGCAAKNDNAFQSHYKMGLAYLNTDKDYMAIREFEKALKYKPNDAKTHYAIATFYLKHNKLLKAQKYLERAIELDPSNSDYHNAYASTLASLGNVEKAVKQWKIVLEDPGYPNHGMIYYNMGYSLYGKGRYDRALKYFKRSVEINPRFISPYMYMYRIYKSWEEHDKAIAILKKALKRNPVFLPAKLELGKYYYNQNKYEQSAKVMEEIIELQPDSEEAKTAASYLKKMGLYYE</sequence>
<feature type="chain" id="PRO_5017721974" evidence="4">
    <location>
        <begin position="20"/>
        <end position="248"/>
    </location>
</feature>
<dbReference type="PANTHER" id="PTHR44943">
    <property type="entry name" value="CELLULOSE SYNTHASE OPERON PROTEIN C"/>
    <property type="match status" value="1"/>
</dbReference>
<evidence type="ECO:0000256" key="3">
    <source>
        <dbReference type="PROSITE-ProRule" id="PRU00339"/>
    </source>
</evidence>
<evidence type="ECO:0000313" key="6">
    <source>
        <dbReference type="Proteomes" id="UP000262325"/>
    </source>
</evidence>
<dbReference type="SUPFAM" id="SSF48452">
    <property type="entry name" value="TPR-like"/>
    <property type="match status" value="1"/>
</dbReference>
<feature type="repeat" description="TPR" evidence="3">
    <location>
        <begin position="197"/>
        <end position="230"/>
    </location>
</feature>
<dbReference type="InterPro" id="IPR011990">
    <property type="entry name" value="TPR-like_helical_dom_sf"/>
</dbReference>